<feature type="region of interest" description="Disordered" evidence="1">
    <location>
        <begin position="201"/>
        <end position="228"/>
    </location>
</feature>
<reference evidence="4" key="1">
    <citation type="submission" date="2022-10" db="EMBL/GenBank/DDBJ databases">
        <authorList>
            <person name="Yu W.X."/>
        </authorList>
    </citation>
    <scope>NUCLEOTIDE SEQUENCE</scope>
    <source>
        <strain evidence="4">D04</strain>
    </source>
</reference>
<organism evidence="4 5">
    <name type="scientific">Plebeiibacterium marinum</name>
    <dbReference type="NCBI Taxonomy" id="2992111"/>
    <lineage>
        <taxon>Bacteria</taxon>
        <taxon>Pseudomonadati</taxon>
        <taxon>Bacteroidota</taxon>
        <taxon>Bacteroidia</taxon>
        <taxon>Marinilabiliales</taxon>
        <taxon>Marinilabiliaceae</taxon>
        <taxon>Plebeiibacterium</taxon>
    </lineage>
</organism>
<evidence type="ECO:0000313" key="4">
    <source>
        <dbReference type="EMBL" id="MCW3806485.1"/>
    </source>
</evidence>
<dbReference type="Proteomes" id="UP001207408">
    <property type="component" value="Unassembled WGS sequence"/>
</dbReference>
<keyword evidence="2" id="KW-0732">Signal</keyword>
<comment type="caution">
    <text evidence="4">The sequence shown here is derived from an EMBL/GenBank/DDBJ whole genome shotgun (WGS) entry which is preliminary data.</text>
</comment>
<dbReference type="Pfam" id="PF10988">
    <property type="entry name" value="DUF2807"/>
    <property type="match status" value="1"/>
</dbReference>
<dbReference type="AlphaFoldDB" id="A0AAE3SLF2"/>
<keyword evidence="5" id="KW-1185">Reference proteome</keyword>
<feature type="signal peptide" evidence="2">
    <location>
        <begin position="1"/>
        <end position="20"/>
    </location>
</feature>
<accession>A0AAE3SLF2</accession>
<evidence type="ECO:0000313" key="5">
    <source>
        <dbReference type="Proteomes" id="UP001207408"/>
    </source>
</evidence>
<proteinExistence type="predicted"/>
<dbReference type="PANTHER" id="PTHR39200">
    <property type="entry name" value="HYPOTHETICAL EXPORTED PROTEIN"/>
    <property type="match status" value="1"/>
</dbReference>
<evidence type="ECO:0000256" key="1">
    <source>
        <dbReference type="SAM" id="MobiDB-lite"/>
    </source>
</evidence>
<gene>
    <name evidence="4" type="ORF">OM074_12695</name>
</gene>
<sequence length="228" mass="24234">MRKSLVTLLMVAITATSIFAQEKEVRETQSFNSLSASSGIDVYITQGNEFNVIVESQKSSIHRIITEVKDETLHIYVKGRFKWSSRDVKKVHVTAPEFKRISASGGADIRGVGGMEENNLTLISSGGADIYLTTKTHDIKLVCSGGSDISVKGESVNIDATCSGGSDIDAGKLVAKNVNVSCSGGSDAYVNATEELKATASGGSDVHYRGTPPNIKINKSGGGDVRRF</sequence>
<feature type="chain" id="PRO_5041998747" evidence="2">
    <location>
        <begin position="21"/>
        <end position="228"/>
    </location>
</feature>
<protein>
    <submittedName>
        <fullName evidence="4">DUF2807 domain-containing protein</fullName>
    </submittedName>
</protein>
<dbReference type="EMBL" id="JAPDPI010000025">
    <property type="protein sequence ID" value="MCW3806485.1"/>
    <property type="molecule type" value="Genomic_DNA"/>
</dbReference>
<name>A0AAE3SLF2_9BACT</name>
<evidence type="ECO:0000259" key="3">
    <source>
        <dbReference type="Pfam" id="PF10988"/>
    </source>
</evidence>
<dbReference type="RefSeq" id="WP_301199964.1">
    <property type="nucleotide sequence ID" value="NZ_JAPDPI010000025.1"/>
</dbReference>
<feature type="domain" description="Putative auto-transporter adhesin head GIN" evidence="3">
    <location>
        <begin position="31"/>
        <end position="212"/>
    </location>
</feature>
<evidence type="ECO:0000256" key="2">
    <source>
        <dbReference type="SAM" id="SignalP"/>
    </source>
</evidence>
<dbReference type="PANTHER" id="PTHR39200:SF1">
    <property type="entry name" value="AUTO-TRANSPORTER ADHESIN HEAD GIN DOMAIN-CONTAINING PROTEIN-RELATED"/>
    <property type="match status" value="1"/>
</dbReference>
<dbReference type="Gene3D" id="2.160.20.120">
    <property type="match status" value="1"/>
</dbReference>
<dbReference type="InterPro" id="IPR021255">
    <property type="entry name" value="DUF2807"/>
</dbReference>